<feature type="transmembrane region" description="Helical" evidence="1">
    <location>
        <begin position="355"/>
        <end position="374"/>
    </location>
</feature>
<name>A0A182JNH7_9DIPT</name>
<feature type="transmembrane region" description="Helical" evidence="1">
    <location>
        <begin position="593"/>
        <end position="613"/>
    </location>
</feature>
<evidence type="ECO:0000313" key="4">
    <source>
        <dbReference type="Proteomes" id="UP000075881"/>
    </source>
</evidence>
<keyword evidence="1" id="KW-0472">Membrane</keyword>
<evidence type="ECO:0000256" key="1">
    <source>
        <dbReference type="SAM" id="Phobius"/>
    </source>
</evidence>
<dbReference type="InterPro" id="IPR052728">
    <property type="entry name" value="O2_lipid_transport_reg"/>
</dbReference>
<dbReference type="GO" id="GO:0016747">
    <property type="term" value="F:acyltransferase activity, transferring groups other than amino-acyl groups"/>
    <property type="evidence" value="ECO:0007669"/>
    <property type="project" value="InterPro"/>
</dbReference>
<feature type="transmembrane region" description="Helical" evidence="1">
    <location>
        <begin position="87"/>
        <end position="112"/>
    </location>
</feature>
<feature type="transmembrane region" description="Helical" evidence="1">
    <location>
        <begin position="517"/>
        <end position="538"/>
    </location>
</feature>
<proteinExistence type="predicted"/>
<dbReference type="Proteomes" id="UP000075881">
    <property type="component" value="Unassembled WGS sequence"/>
</dbReference>
<feature type="transmembrane region" description="Helical" evidence="1">
    <location>
        <begin position="240"/>
        <end position="260"/>
    </location>
</feature>
<evidence type="ECO:0000259" key="2">
    <source>
        <dbReference type="Pfam" id="PF01757"/>
    </source>
</evidence>
<feature type="transmembrane region" description="Helical" evidence="1">
    <location>
        <begin position="318"/>
        <end position="335"/>
    </location>
</feature>
<keyword evidence="4" id="KW-1185">Reference proteome</keyword>
<reference evidence="4" key="1">
    <citation type="submission" date="2013-03" db="EMBL/GenBank/DDBJ databases">
        <title>The Genome Sequence of Anopheles christyi ACHKN1017.</title>
        <authorList>
            <consortium name="The Broad Institute Genomics Platform"/>
            <person name="Neafsey D.E."/>
            <person name="Besansky N."/>
            <person name="Walker B."/>
            <person name="Young S.K."/>
            <person name="Zeng Q."/>
            <person name="Gargeya S."/>
            <person name="Fitzgerald M."/>
            <person name="Haas B."/>
            <person name="Abouelleil A."/>
            <person name="Allen A.W."/>
            <person name="Alvarado L."/>
            <person name="Arachchi H.M."/>
            <person name="Berlin A.M."/>
            <person name="Chapman S.B."/>
            <person name="Gainer-Dewar J."/>
            <person name="Goldberg J."/>
            <person name="Griggs A."/>
            <person name="Gujja S."/>
            <person name="Hansen M."/>
            <person name="Howarth C."/>
            <person name="Imamovic A."/>
            <person name="Ireland A."/>
            <person name="Larimer J."/>
            <person name="McCowan C."/>
            <person name="Murphy C."/>
            <person name="Pearson M."/>
            <person name="Poon T.W."/>
            <person name="Priest M."/>
            <person name="Roberts A."/>
            <person name="Saif S."/>
            <person name="Shea T."/>
            <person name="Sisk P."/>
            <person name="Sykes S."/>
            <person name="Wortman J."/>
            <person name="Nusbaum C."/>
            <person name="Birren B."/>
        </authorList>
    </citation>
    <scope>NUCLEOTIDE SEQUENCE [LARGE SCALE GENOMIC DNA]</scope>
    <source>
        <strain evidence="4">ACHKN1017</strain>
    </source>
</reference>
<sequence length="905" mass="103990">MHPDVWTEHAASELINSRLVARYPTLQTYTEIEYCLKRDPKPEHEQALGFTLAVTLVLACVLGLNARRWILPEFSPPKSNKRIKHFVLFDLYKCFGAVGVVLAHCCLFGSFLMPMKNIELLEDAIGHPGAKFWRLVCPFLMLAFFVMSSMLLTVKLLHCGDPSKRPTFGAIIAHRLIRLVPVNLLMVGFGALVYDRFTGGGPLLSRQLIVEQRFCRSYWWMNVLFISNFNMKQPCLPDSWYVSADMQLYVLIALLLQTMFRFPKHTVAMLTLVTVCSFLGPFLTILWTDFDPVGPSNFHEMRFFLLGSPFMSQLYTPFYNNLAWSVGGLMAGIVYDRFRRYETNTEQQRKILHQINLAIKISMAMLALALSATIDASREGSFRWWLALCYSTYRLSGACFISASFLRISLTETDDYELMPPLFNYENVTKCFEQYPTSAYCVVKMILKPKEGSNVWRAIEHLLSIPSEKEFPQHRSRYTRILNMCVNYHLTRRYNLSGYSELERCVTPETYRPTVDAYHVLFALIVAALCSLVVYASYRDWRNKPALENNNETSATKRRANALWMEFALQRTWAQLVTAPKSKLQRDYAFVEIFRMLSVFIILAIHVSMVYTAGPTANMRLLEEFFGWRVSLIAVSVFPFQVHTFFTISGIMLAVHFLEQGAARANRIGWTFLWKGIVMRYVRIFPVLFVVWLYQVSWFDWFARGPGDYRYFTLERDNLAPIANLYYHKLPGVILASFKHLRFIFYVHPALANDYMLSHPHTCSYFSGLFAGLAYHRYRSNARPLLSGGTAAGLLKWVPPTMVLLQASLAPLFYDLDYSKPMLWNAIYGAVHRCCWGAMCAVGILYGASLWQGRHSWVHFHPLVQLLSKLSFGVFMVQFNVLKSLTQNGTGSGVELSWTILVSIV</sequence>
<feature type="transmembrane region" description="Helical" evidence="1">
    <location>
        <begin position="175"/>
        <end position="194"/>
    </location>
</feature>
<feature type="transmembrane region" description="Helical" evidence="1">
    <location>
        <begin position="267"/>
        <end position="287"/>
    </location>
</feature>
<dbReference type="EnsemblMetazoa" id="ACHR000061-RA">
    <property type="protein sequence ID" value="ACHR000061-PA"/>
    <property type="gene ID" value="ACHR000061"/>
</dbReference>
<feature type="domain" description="Acyltransferase 3" evidence="2">
    <location>
        <begin position="89"/>
        <end position="406"/>
    </location>
</feature>
<protein>
    <recommendedName>
        <fullName evidence="2">Acyltransferase 3 domain-containing protein</fullName>
    </recommendedName>
</protein>
<dbReference type="PANTHER" id="PTHR11161">
    <property type="entry name" value="O-ACYLTRANSFERASE"/>
    <property type="match status" value="1"/>
</dbReference>
<evidence type="ECO:0000313" key="3">
    <source>
        <dbReference type="EnsemblMetazoa" id="ACHR000061-PA"/>
    </source>
</evidence>
<feature type="transmembrane region" description="Helical" evidence="1">
    <location>
        <begin position="633"/>
        <end position="658"/>
    </location>
</feature>
<accession>A0A182JNH7</accession>
<reference evidence="3" key="2">
    <citation type="submission" date="2020-05" db="UniProtKB">
        <authorList>
            <consortium name="EnsemblMetazoa"/>
        </authorList>
    </citation>
    <scope>IDENTIFICATION</scope>
    <source>
        <strain evidence="3">ACHKN1017</strain>
    </source>
</reference>
<feature type="transmembrane region" description="Helical" evidence="1">
    <location>
        <begin position="132"/>
        <end position="154"/>
    </location>
</feature>
<feature type="transmembrane region" description="Helical" evidence="1">
    <location>
        <begin position="670"/>
        <end position="694"/>
    </location>
</feature>
<dbReference type="InterPro" id="IPR002656">
    <property type="entry name" value="Acyl_transf_3_dom"/>
</dbReference>
<keyword evidence="1" id="KW-0812">Transmembrane</keyword>
<keyword evidence="1" id="KW-1133">Transmembrane helix</keyword>
<dbReference type="PANTHER" id="PTHR11161:SF22">
    <property type="entry name" value="ACYLTRANSFERASE 3 DOMAIN-CONTAINING PROTEIN-RELATED"/>
    <property type="match status" value="1"/>
</dbReference>
<dbReference type="AlphaFoldDB" id="A0A182JNH7"/>
<organism evidence="3 4">
    <name type="scientific">Anopheles christyi</name>
    <dbReference type="NCBI Taxonomy" id="43041"/>
    <lineage>
        <taxon>Eukaryota</taxon>
        <taxon>Metazoa</taxon>
        <taxon>Ecdysozoa</taxon>
        <taxon>Arthropoda</taxon>
        <taxon>Hexapoda</taxon>
        <taxon>Insecta</taxon>
        <taxon>Pterygota</taxon>
        <taxon>Neoptera</taxon>
        <taxon>Endopterygota</taxon>
        <taxon>Diptera</taxon>
        <taxon>Nematocera</taxon>
        <taxon>Culicoidea</taxon>
        <taxon>Culicidae</taxon>
        <taxon>Anophelinae</taxon>
        <taxon>Anopheles</taxon>
    </lineage>
</organism>
<feature type="transmembrane region" description="Helical" evidence="1">
    <location>
        <begin position="47"/>
        <end position="66"/>
    </location>
</feature>
<dbReference type="VEuPathDB" id="VectorBase:ACHR000061"/>
<dbReference type="Pfam" id="PF01757">
    <property type="entry name" value="Acyl_transf_3"/>
    <property type="match status" value="1"/>
</dbReference>